<keyword evidence="3" id="KW-0285">Flavoprotein</keyword>
<evidence type="ECO:0000256" key="1">
    <source>
        <dbReference type="ARBA" id="ARBA00001974"/>
    </source>
</evidence>
<proteinExistence type="inferred from homology"/>
<feature type="chain" id="PRO_5012605746" description="Glucose-methanol-choline oxidoreductase N-terminal domain-containing protein" evidence="7">
    <location>
        <begin position="22"/>
        <end position="608"/>
    </location>
</feature>
<dbReference type="PANTHER" id="PTHR11552">
    <property type="entry name" value="GLUCOSE-METHANOL-CHOLINE GMC OXIDOREDUCTASE"/>
    <property type="match status" value="1"/>
</dbReference>
<dbReference type="InterPro" id="IPR007867">
    <property type="entry name" value="GMC_OxRtase_C"/>
</dbReference>
<feature type="signal peptide" evidence="7">
    <location>
        <begin position="1"/>
        <end position="21"/>
    </location>
</feature>
<dbReference type="Pfam" id="PF00732">
    <property type="entry name" value="GMC_oxred_N"/>
    <property type="match status" value="1"/>
</dbReference>
<evidence type="ECO:0000259" key="8">
    <source>
        <dbReference type="Pfam" id="PF00732"/>
    </source>
</evidence>
<dbReference type="EMBL" id="FUEG01000001">
    <property type="protein sequence ID" value="SJK97905.1"/>
    <property type="molecule type" value="Genomic_DNA"/>
</dbReference>
<comment type="similarity">
    <text evidence="2">Belongs to the GMC oxidoreductase family.</text>
</comment>
<gene>
    <name evidence="10" type="ORF">ARMOST_01161</name>
</gene>
<feature type="domain" description="Glucose-methanol-choline oxidoreductase N-terminal" evidence="8">
    <location>
        <begin position="35"/>
        <end position="346"/>
    </location>
</feature>
<protein>
    <recommendedName>
        <fullName evidence="12">Glucose-methanol-choline oxidoreductase N-terminal domain-containing protein</fullName>
    </recommendedName>
</protein>
<evidence type="ECO:0000256" key="3">
    <source>
        <dbReference type="ARBA" id="ARBA00022630"/>
    </source>
</evidence>
<dbReference type="InterPro" id="IPR036188">
    <property type="entry name" value="FAD/NAD-bd_sf"/>
</dbReference>
<evidence type="ECO:0000256" key="6">
    <source>
        <dbReference type="PIRSR" id="PIRSR000137-2"/>
    </source>
</evidence>
<dbReference type="AlphaFoldDB" id="A0A284QN58"/>
<evidence type="ECO:0000256" key="4">
    <source>
        <dbReference type="ARBA" id="ARBA00022827"/>
    </source>
</evidence>
<dbReference type="Proteomes" id="UP000219338">
    <property type="component" value="Unassembled WGS sequence"/>
</dbReference>
<keyword evidence="11" id="KW-1185">Reference proteome</keyword>
<feature type="active site" description="Proton donor" evidence="5">
    <location>
        <position position="542"/>
    </location>
</feature>
<feature type="binding site" evidence="6">
    <location>
        <position position="261"/>
    </location>
    <ligand>
        <name>FAD</name>
        <dbReference type="ChEBI" id="CHEBI:57692"/>
    </ligand>
</feature>
<keyword evidence="4 6" id="KW-0274">FAD</keyword>
<feature type="active site" description="Proton acceptor" evidence="5">
    <location>
        <position position="586"/>
    </location>
</feature>
<dbReference type="PIRSF" id="PIRSF000137">
    <property type="entry name" value="Alcohol_oxidase"/>
    <property type="match status" value="1"/>
</dbReference>
<accession>A0A284QN58</accession>
<evidence type="ECO:0000313" key="10">
    <source>
        <dbReference type="EMBL" id="SJK97905.1"/>
    </source>
</evidence>
<dbReference type="Gene3D" id="3.50.50.60">
    <property type="entry name" value="FAD/NAD(P)-binding domain"/>
    <property type="match status" value="1"/>
</dbReference>
<dbReference type="OMA" id="LEMIFID"/>
<dbReference type="GO" id="GO:0016614">
    <property type="term" value="F:oxidoreductase activity, acting on CH-OH group of donors"/>
    <property type="evidence" value="ECO:0007669"/>
    <property type="project" value="InterPro"/>
</dbReference>
<name>A0A284QN58_ARMOS</name>
<evidence type="ECO:0008006" key="12">
    <source>
        <dbReference type="Google" id="ProtNLM"/>
    </source>
</evidence>
<dbReference type="GO" id="GO:0050660">
    <property type="term" value="F:flavin adenine dinucleotide binding"/>
    <property type="evidence" value="ECO:0007669"/>
    <property type="project" value="InterPro"/>
</dbReference>
<dbReference type="PANTHER" id="PTHR11552:SF147">
    <property type="entry name" value="CHOLINE DEHYDROGENASE, MITOCHONDRIAL"/>
    <property type="match status" value="1"/>
</dbReference>
<dbReference type="SUPFAM" id="SSF51905">
    <property type="entry name" value="FAD/NAD(P)-binding domain"/>
    <property type="match status" value="1"/>
</dbReference>
<dbReference type="SUPFAM" id="SSF54373">
    <property type="entry name" value="FAD-linked reductases, C-terminal domain"/>
    <property type="match status" value="1"/>
</dbReference>
<dbReference type="OrthoDB" id="269227at2759"/>
<dbReference type="Gene3D" id="3.30.560.10">
    <property type="entry name" value="Glucose Oxidase, domain 3"/>
    <property type="match status" value="1"/>
</dbReference>
<feature type="binding site" evidence="6">
    <location>
        <position position="114"/>
    </location>
    <ligand>
        <name>FAD</name>
        <dbReference type="ChEBI" id="CHEBI:57692"/>
    </ligand>
</feature>
<dbReference type="InterPro" id="IPR012132">
    <property type="entry name" value="GMC_OxRdtase"/>
</dbReference>
<organism evidence="10 11">
    <name type="scientific">Armillaria ostoyae</name>
    <name type="common">Armillaria root rot fungus</name>
    <dbReference type="NCBI Taxonomy" id="47428"/>
    <lineage>
        <taxon>Eukaryota</taxon>
        <taxon>Fungi</taxon>
        <taxon>Dikarya</taxon>
        <taxon>Basidiomycota</taxon>
        <taxon>Agaricomycotina</taxon>
        <taxon>Agaricomycetes</taxon>
        <taxon>Agaricomycetidae</taxon>
        <taxon>Agaricales</taxon>
        <taxon>Marasmiineae</taxon>
        <taxon>Physalacriaceae</taxon>
        <taxon>Armillaria</taxon>
    </lineage>
</organism>
<evidence type="ECO:0000259" key="9">
    <source>
        <dbReference type="Pfam" id="PF05199"/>
    </source>
</evidence>
<evidence type="ECO:0000256" key="5">
    <source>
        <dbReference type="PIRSR" id="PIRSR000137-1"/>
    </source>
</evidence>
<evidence type="ECO:0000256" key="2">
    <source>
        <dbReference type="ARBA" id="ARBA00010790"/>
    </source>
</evidence>
<evidence type="ECO:0000313" key="11">
    <source>
        <dbReference type="Proteomes" id="UP000219338"/>
    </source>
</evidence>
<keyword evidence="7" id="KW-0732">Signal</keyword>
<feature type="domain" description="Glucose-methanol-choline oxidoreductase C-terminal" evidence="9">
    <location>
        <begin position="463"/>
        <end position="595"/>
    </location>
</feature>
<sequence length="608" mass="66383">MYSHAKNFFLFVFLVNALASAKILFSPAELVQTEYDFIVIGAGTAGSVLSARLSENPNIKVLAVEAGGSNEGIVATMAPFLGVSLSNTLVDWNYTTVPQEGYNNRTLGLTRGYVLGGSSTVNLLTWNRGADDLWDSWARITADHGWSWEAMEKYWLKSSRLANPADSHDTTCQEDPSVHGNGPVQVSVGGFPTELDERVVDTSKKLGGRFPYTVDLNAGHFVGVSYMQSSVGGGQRSSAATAYLNPSQERDNLDVLINTHVTKLVQTGARSWSKPEFRAIQVAQSSEDAPIQITARKEILLCAGVISTPQLLLLSGIGPRRDLKSLGISPLLDLSDVGQHLMDHPAVAVYYAVNSNSTFDRYLRNSTLFAEELEHWEQTRQGLFVDSPGNTQAFIRLPDNASIFESFDDPSSGPGAGHLEMIFIDGFAQFGPLLQPETGNFLTVLAGVVTPLSGESSLKLTFEGYVTINSTDPFDDPLIDPAFLTSPFDQYAMVQVIKDTQEFLASTPWNGLVLDTYDDLRNATTDDAKLEYVRTFGSNINHPAGTARMSPRNAKWGVVDQELLLKGAEGVRIVDASVFPSLPECHIQAPVYMIAERAADLIRDRYHL</sequence>
<comment type="cofactor">
    <cofactor evidence="1 6">
        <name>FAD</name>
        <dbReference type="ChEBI" id="CHEBI:57692"/>
    </cofactor>
</comment>
<reference evidence="11" key="1">
    <citation type="journal article" date="2017" name="Nat. Ecol. Evol.">
        <title>Genome expansion and lineage-specific genetic innovations in the forest pathogenic fungi Armillaria.</title>
        <authorList>
            <person name="Sipos G."/>
            <person name="Prasanna A.N."/>
            <person name="Walter M.C."/>
            <person name="O'Connor E."/>
            <person name="Balint B."/>
            <person name="Krizsan K."/>
            <person name="Kiss B."/>
            <person name="Hess J."/>
            <person name="Varga T."/>
            <person name="Slot J."/>
            <person name="Riley R."/>
            <person name="Boka B."/>
            <person name="Rigling D."/>
            <person name="Barry K."/>
            <person name="Lee J."/>
            <person name="Mihaltcheva S."/>
            <person name="LaButti K."/>
            <person name="Lipzen A."/>
            <person name="Waldron R."/>
            <person name="Moloney N.M."/>
            <person name="Sperisen C."/>
            <person name="Kredics L."/>
            <person name="Vagvoelgyi C."/>
            <person name="Patrignani A."/>
            <person name="Fitzpatrick D."/>
            <person name="Nagy I."/>
            <person name="Doyle S."/>
            <person name="Anderson J.B."/>
            <person name="Grigoriev I.V."/>
            <person name="Gueldener U."/>
            <person name="Muensterkoetter M."/>
            <person name="Nagy L.G."/>
        </authorList>
    </citation>
    <scope>NUCLEOTIDE SEQUENCE [LARGE SCALE GENOMIC DNA]</scope>
    <source>
        <strain evidence="11">C18/9</strain>
    </source>
</reference>
<dbReference type="Pfam" id="PF05199">
    <property type="entry name" value="GMC_oxred_C"/>
    <property type="match status" value="1"/>
</dbReference>
<dbReference type="InterPro" id="IPR000172">
    <property type="entry name" value="GMC_OxRdtase_N"/>
</dbReference>
<dbReference type="STRING" id="47428.A0A284QN58"/>
<evidence type="ECO:0000256" key="7">
    <source>
        <dbReference type="SAM" id="SignalP"/>
    </source>
</evidence>